<keyword evidence="11 13" id="KW-0255">Endonuclease</keyword>
<gene>
    <name evidence="13" type="primary">rnhB</name>
    <name evidence="17" type="ORF">D6D85_14010</name>
    <name evidence="18" type="ORF">EF810_04445</name>
</gene>
<dbReference type="GO" id="GO:0030145">
    <property type="term" value="F:manganese ion binding"/>
    <property type="evidence" value="ECO:0007669"/>
    <property type="project" value="UniProtKB-UniRule"/>
</dbReference>
<dbReference type="Gene3D" id="1.10.10.460">
    <property type="entry name" value="Ribonuclease hii. Domain 2"/>
    <property type="match status" value="1"/>
</dbReference>
<comment type="subcellular location">
    <subcellularLocation>
        <location evidence="4 13">Cytoplasm</location>
    </subcellularLocation>
</comment>
<dbReference type="GO" id="GO:0043137">
    <property type="term" value="P:DNA replication, removal of RNA primer"/>
    <property type="evidence" value="ECO:0007669"/>
    <property type="project" value="TreeGrafter"/>
</dbReference>
<evidence type="ECO:0000256" key="7">
    <source>
        <dbReference type="ARBA" id="ARBA00019179"/>
    </source>
</evidence>
<dbReference type="CDD" id="cd07180">
    <property type="entry name" value="RNase_HII_archaea_like"/>
    <property type="match status" value="1"/>
</dbReference>
<evidence type="ECO:0000313" key="20">
    <source>
        <dbReference type="Proteomes" id="UP000316217"/>
    </source>
</evidence>
<evidence type="ECO:0000313" key="17">
    <source>
        <dbReference type="EMBL" id="RSN72398.1"/>
    </source>
</evidence>
<dbReference type="RefSeq" id="WP_125672568.1">
    <property type="nucleotide sequence ID" value="NZ_RCOS01000156.1"/>
</dbReference>
<comment type="catalytic activity">
    <reaction evidence="1 13 14 15">
        <text>Endonucleolytic cleavage to 5'-phosphomonoester.</text>
        <dbReference type="EC" id="3.1.26.4"/>
    </reaction>
</comment>
<comment type="cofactor">
    <cofactor evidence="13 14">
        <name>Mn(2+)</name>
        <dbReference type="ChEBI" id="CHEBI:29035"/>
    </cofactor>
    <cofactor evidence="13 14">
        <name>Mg(2+)</name>
        <dbReference type="ChEBI" id="CHEBI:18420"/>
    </cofactor>
    <text evidence="13 14">Manganese or magnesium. Binds 1 divalent metal ion per monomer in the absence of substrate. May bind a second metal ion after substrate binding.</text>
</comment>
<accession>A0A3R9QUF9</accession>
<feature type="domain" description="RNase H type-2" evidence="16">
    <location>
        <begin position="1"/>
        <end position="208"/>
    </location>
</feature>
<evidence type="ECO:0000256" key="13">
    <source>
        <dbReference type="HAMAP-Rule" id="MF_00052"/>
    </source>
</evidence>
<keyword evidence="8 13" id="KW-0963">Cytoplasm</keyword>
<reference evidence="18 20" key="2">
    <citation type="journal article" date="2019" name="Nat. Microbiol.">
        <title>Wide diversity of methane and short-chain alkane metabolisms in uncultured archaea.</title>
        <authorList>
            <person name="Borrel G."/>
            <person name="Adam P.S."/>
            <person name="McKay L.J."/>
            <person name="Chen L.X."/>
            <person name="Sierra-Garcia I.N."/>
            <person name="Sieber C.M."/>
            <person name="Letourneur Q."/>
            <person name="Ghozlane A."/>
            <person name="Andersen G.L."/>
            <person name="Li W.J."/>
            <person name="Hallam S.J."/>
            <person name="Muyzer G."/>
            <person name="de Oliveira V.M."/>
            <person name="Inskeep W.P."/>
            <person name="Banfield J.F."/>
            <person name="Gribaldo S."/>
        </authorList>
    </citation>
    <scope>NUCLEOTIDE SEQUENCE [LARGE SCALE GENOMIC DNA]</scope>
    <source>
        <strain evidence="18">NM4</strain>
    </source>
</reference>
<evidence type="ECO:0000256" key="12">
    <source>
        <dbReference type="ARBA" id="ARBA00022801"/>
    </source>
</evidence>
<dbReference type="InterPro" id="IPR004649">
    <property type="entry name" value="RNase_H2_suA"/>
</dbReference>
<evidence type="ECO:0000256" key="5">
    <source>
        <dbReference type="ARBA" id="ARBA00007383"/>
    </source>
</evidence>
<evidence type="ECO:0000256" key="9">
    <source>
        <dbReference type="ARBA" id="ARBA00022722"/>
    </source>
</evidence>
<evidence type="ECO:0000256" key="2">
    <source>
        <dbReference type="ARBA" id="ARBA00001946"/>
    </source>
</evidence>
<dbReference type="GO" id="GO:0005737">
    <property type="term" value="C:cytoplasm"/>
    <property type="evidence" value="ECO:0007669"/>
    <property type="project" value="UniProtKB-SubCell"/>
</dbReference>
<dbReference type="FunFam" id="1.10.10.460:FF:000001">
    <property type="entry name" value="Ribonuclease"/>
    <property type="match status" value="1"/>
</dbReference>
<name>A0A3R9QUF9_9CREN</name>
<dbReference type="InterPro" id="IPR024567">
    <property type="entry name" value="RNase_HII/HIII_dom"/>
</dbReference>
<dbReference type="Proteomes" id="UP000277582">
    <property type="component" value="Unassembled WGS sequence"/>
</dbReference>
<evidence type="ECO:0000259" key="16">
    <source>
        <dbReference type="PROSITE" id="PS51975"/>
    </source>
</evidence>
<dbReference type="HAMAP" id="MF_00052_A">
    <property type="entry name" value="RNase_HII_A"/>
    <property type="match status" value="1"/>
</dbReference>
<protein>
    <recommendedName>
        <fullName evidence="7 13">Ribonuclease HII</fullName>
        <shortName evidence="13">RNase HII</shortName>
        <ecNumber evidence="6 13">3.1.26.4</ecNumber>
    </recommendedName>
</protein>
<evidence type="ECO:0000256" key="11">
    <source>
        <dbReference type="ARBA" id="ARBA00022759"/>
    </source>
</evidence>
<evidence type="ECO:0000256" key="15">
    <source>
        <dbReference type="RuleBase" id="RU003515"/>
    </source>
</evidence>
<dbReference type="Proteomes" id="UP000316217">
    <property type="component" value="Unassembled WGS sequence"/>
</dbReference>
<dbReference type="Gene3D" id="3.30.420.10">
    <property type="entry name" value="Ribonuclease H-like superfamily/Ribonuclease H"/>
    <property type="match status" value="1"/>
</dbReference>
<reference evidence="17 19" key="1">
    <citation type="submission" date="2018-10" db="EMBL/GenBank/DDBJ databases">
        <title>Co-occurring genomic capacity for anaerobic methane metabolism and dissimilatory sulfite reduction discovered in the Korarchaeota.</title>
        <authorList>
            <person name="Mckay L.J."/>
            <person name="Dlakic M."/>
            <person name="Fields M.W."/>
            <person name="Delmont T.O."/>
            <person name="Eren A.M."/>
            <person name="Jay Z.J."/>
            <person name="Klingelsmith K.B."/>
            <person name="Rusch D.B."/>
            <person name="Inskeep W.P."/>
        </authorList>
    </citation>
    <scope>NUCLEOTIDE SEQUENCE [LARGE SCALE GENOMIC DNA]</scope>
    <source>
        <strain evidence="17 19">MDKW</strain>
    </source>
</reference>
<evidence type="ECO:0000256" key="4">
    <source>
        <dbReference type="ARBA" id="ARBA00004496"/>
    </source>
</evidence>
<feature type="binding site" evidence="13 14">
    <location>
        <position position="7"/>
    </location>
    <ligand>
        <name>a divalent metal cation</name>
        <dbReference type="ChEBI" id="CHEBI:60240"/>
    </ligand>
</feature>
<feature type="binding site" evidence="13 14">
    <location>
        <position position="8"/>
    </location>
    <ligand>
        <name>a divalent metal cation</name>
        <dbReference type="ChEBI" id="CHEBI:60240"/>
    </ligand>
</feature>
<keyword evidence="10 13" id="KW-0479">Metal-binding</keyword>
<dbReference type="InterPro" id="IPR023160">
    <property type="entry name" value="RNase_HII_hlx-loop-hlx_cap_dom"/>
</dbReference>
<dbReference type="InterPro" id="IPR020787">
    <property type="entry name" value="RNase_HII_arc"/>
</dbReference>
<dbReference type="PANTHER" id="PTHR10954">
    <property type="entry name" value="RIBONUCLEASE H2 SUBUNIT A"/>
    <property type="match status" value="1"/>
</dbReference>
<evidence type="ECO:0000313" key="19">
    <source>
        <dbReference type="Proteomes" id="UP000277582"/>
    </source>
</evidence>
<keyword evidence="19" id="KW-1185">Reference proteome</keyword>
<comment type="similarity">
    <text evidence="5 13 15">Belongs to the RNase HII family.</text>
</comment>
<evidence type="ECO:0000256" key="14">
    <source>
        <dbReference type="PROSITE-ProRule" id="PRU01319"/>
    </source>
</evidence>
<sequence length="211" mass="24181">MRYLGIDEAGRGPVIGPMVICGVLADEESIRKLVEIGVRDSKLLRPNRRKELSEKVKDVVIDYMLLEISPKEIDIAVLGRGLNRLEAKKMAYIISKFDFDIAIVDAPGRKPERFGYMLKRLTGKEVIAENFADRRYPVVSAASILAKVRRDEIIREYGEIYGDIGSGYSSDKRTVIFLKRYMEEHGDLPEIVRRSWRTSREILSDLTKFLK</sequence>
<dbReference type="GO" id="GO:0003723">
    <property type="term" value="F:RNA binding"/>
    <property type="evidence" value="ECO:0007669"/>
    <property type="project" value="UniProtKB-UniRule"/>
</dbReference>
<dbReference type="AlphaFoldDB" id="A0A3R9QUF9"/>
<organism evidence="17 19">
    <name type="scientific">Candidatus Methanodesulfokora washburnensis</name>
    <dbReference type="NCBI Taxonomy" id="2478471"/>
    <lineage>
        <taxon>Archaea</taxon>
        <taxon>Thermoproteota</taxon>
        <taxon>Candidatus Korarchaeia</taxon>
        <taxon>Candidatus Korarchaeia incertae sedis</taxon>
        <taxon>Candidatus Methanodesulfokora</taxon>
    </lineage>
</organism>
<dbReference type="EMBL" id="RXII01000069">
    <property type="protein sequence ID" value="RZN61694.1"/>
    <property type="molecule type" value="Genomic_DNA"/>
</dbReference>
<dbReference type="PROSITE" id="PS51975">
    <property type="entry name" value="RNASE_H_2"/>
    <property type="match status" value="1"/>
</dbReference>
<dbReference type="SUPFAM" id="SSF53098">
    <property type="entry name" value="Ribonuclease H-like"/>
    <property type="match status" value="1"/>
</dbReference>
<proteinExistence type="inferred from homology"/>
<dbReference type="InterPro" id="IPR012337">
    <property type="entry name" value="RNaseH-like_sf"/>
</dbReference>
<comment type="caution">
    <text evidence="17">The sequence shown here is derived from an EMBL/GenBank/DDBJ whole genome shotgun (WGS) entry which is preliminary data.</text>
</comment>
<dbReference type="InterPro" id="IPR036397">
    <property type="entry name" value="RNaseH_sf"/>
</dbReference>
<dbReference type="GO" id="GO:0004523">
    <property type="term" value="F:RNA-DNA hybrid ribonuclease activity"/>
    <property type="evidence" value="ECO:0007669"/>
    <property type="project" value="UniProtKB-UniRule"/>
</dbReference>
<dbReference type="InterPro" id="IPR001352">
    <property type="entry name" value="RNase_HII/HIII"/>
</dbReference>
<evidence type="ECO:0000256" key="6">
    <source>
        <dbReference type="ARBA" id="ARBA00012180"/>
    </source>
</evidence>
<dbReference type="OrthoDB" id="33866at2157"/>
<evidence type="ECO:0000256" key="3">
    <source>
        <dbReference type="ARBA" id="ARBA00004065"/>
    </source>
</evidence>
<evidence type="ECO:0000313" key="18">
    <source>
        <dbReference type="EMBL" id="RZN61694.1"/>
    </source>
</evidence>
<dbReference type="EC" id="3.1.26.4" evidence="6 13"/>
<evidence type="ECO:0000256" key="1">
    <source>
        <dbReference type="ARBA" id="ARBA00000077"/>
    </source>
</evidence>
<comment type="cofactor">
    <cofactor evidence="2">
        <name>Mg(2+)</name>
        <dbReference type="ChEBI" id="CHEBI:18420"/>
    </cofactor>
</comment>
<dbReference type="Pfam" id="PF01351">
    <property type="entry name" value="RNase_HII"/>
    <property type="match status" value="1"/>
</dbReference>
<keyword evidence="12 13" id="KW-0378">Hydrolase</keyword>
<evidence type="ECO:0000256" key="8">
    <source>
        <dbReference type="ARBA" id="ARBA00022490"/>
    </source>
</evidence>
<evidence type="ECO:0000256" key="10">
    <source>
        <dbReference type="ARBA" id="ARBA00022723"/>
    </source>
</evidence>
<dbReference type="NCBIfam" id="TIGR00729">
    <property type="entry name" value="ribonuclease HII"/>
    <property type="match status" value="1"/>
</dbReference>
<comment type="function">
    <text evidence="3 13 15">Endonuclease that specifically degrades the RNA of RNA-DNA hybrids.</text>
</comment>
<feature type="binding site" evidence="13 14">
    <location>
        <position position="105"/>
    </location>
    <ligand>
        <name>a divalent metal cation</name>
        <dbReference type="ChEBI" id="CHEBI:60240"/>
    </ligand>
</feature>
<keyword evidence="9 13" id="KW-0540">Nuclease</keyword>
<dbReference type="GO" id="GO:0006298">
    <property type="term" value="P:mismatch repair"/>
    <property type="evidence" value="ECO:0007669"/>
    <property type="project" value="TreeGrafter"/>
</dbReference>
<keyword evidence="13" id="KW-0464">Manganese</keyword>
<dbReference type="PANTHER" id="PTHR10954:SF23">
    <property type="entry name" value="RIBONUCLEASE"/>
    <property type="match status" value="1"/>
</dbReference>
<dbReference type="GO" id="GO:0032299">
    <property type="term" value="C:ribonuclease H2 complex"/>
    <property type="evidence" value="ECO:0007669"/>
    <property type="project" value="TreeGrafter"/>
</dbReference>
<dbReference type="EMBL" id="RCOS01000156">
    <property type="protein sequence ID" value="RSN72398.1"/>
    <property type="molecule type" value="Genomic_DNA"/>
</dbReference>